<dbReference type="STRING" id="1324957.K933_05433"/>
<evidence type="ECO:0000313" key="3">
    <source>
        <dbReference type="EMBL" id="ESP89119.1"/>
    </source>
</evidence>
<evidence type="ECO:0000256" key="2">
    <source>
        <dbReference type="SAM" id="MobiDB-lite"/>
    </source>
</evidence>
<gene>
    <name evidence="3" type="ORF">K933_05433</name>
</gene>
<sequence>MSDDPDRTADEPDPTAQDEAVENFLDDAETVLSEYSQGYMDADDALSRLTSDIDDLRAEYENTGDADTEE</sequence>
<dbReference type="AlphaFoldDB" id="V4HMG2"/>
<organism evidence="3 4">
    <name type="scientific">Candidatus Halobonum tyrrellensis G22</name>
    <dbReference type="NCBI Taxonomy" id="1324957"/>
    <lineage>
        <taxon>Archaea</taxon>
        <taxon>Methanobacteriati</taxon>
        <taxon>Methanobacteriota</taxon>
        <taxon>Stenosarchaea group</taxon>
        <taxon>Halobacteria</taxon>
        <taxon>Halobacteriales</taxon>
        <taxon>Haloferacaceae</taxon>
        <taxon>Candidatus Halobonum</taxon>
    </lineage>
</organism>
<evidence type="ECO:0000313" key="4">
    <source>
        <dbReference type="Proteomes" id="UP000017840"/>
    </source>
</evidence>
<reference evidence="3 4" key="1">
    <citation type="journal article" date="2013" name="Genome Announc.">
        <title>Draft Genome Sequence of 'Candidatus Halobonum tyrrellensis' Strain G22, Isolated from the Hypersaline Waters of Lake Tyrrell, Australia.</title>
        <authorList>
            <person name="Ugalde J.A."/>
            <person name="Narasingarao P."/>
            <person name="Kuo S."/>
            <person name="Podell S."/>
            <person name="Allen E.E."/>
        </authorList>
    </citation>
    <scope>NUCLEOTIDE SEQUENCE [LARGE SCALE GENOMIC DNA]</scope>
    <source>
        <strain evidence="3 4">G22</strain>
    </source>
</reference>
<accession>V4HMG2</accession>
<feature type="region of interest" description="Disordered" evidence="2">
    <location>
        <begin position="1"/>
        <end position="21"/>
    </location>
</feature>
<protein>
    <submittedName>
        <fullName evidence="3">Uncharacterized protein</fullName>
    </submittedName>
</protein>
<feature type="compositionally biased region" description="Basic and acidic residues" evidence="2">
    <location>
        <begin position="1"/>
        <end position="10"/>
    </location>
</feature>
<keyword evidence="4" id="KW-1185">Reference proteome</keyword>
<proteinExistence type="predicted"/>
<feature type="coiled-coil region" evidence="1">
    <location>
        <begin position="39"/>
        <end position="66"/>
    </location>
</feature>
<dbReference type="EMBL" id="ASGZ01000017">
    <property type="protein sequence ID" value="ESP89119.1"/>
    <property type="molecule type" value="Genomic_DNA"/>
</dbReference>
<name>V4HMG2_9EURY</name>
<dbReference type="RefSeq" id="WP_023393674.1">
    <property type="nucleotide sequence ID" value="NZ_ASGZ01000017.1"/>
</dbReference>
<dbReference type="OrthoDB" id="211218at2157"/>
<dbReference type="Proteomes" id="UP000017840">
    <property type="component" value="Unassembled WGS sequence"/>
</dbReference>
<evidence type="ECO:0000256" key="1">
    <source>
        <dbReference type="SAM" id="Coils"/>
    </source>
</evidence>
<comment type="caution">
    <text evidence="3">The sequence shown here is derived from an EMBL/GenBank/DDBJ whole genome shotgun (WGS) entry which is preliminary data.</text>
</comment>
<keyword evidence="1" id="KW-0175">Coiled coil</keyword>